<protein>
    <recommendedName>
        <fullName evidence="6">SURF1-like protein</fullName>
    </recommendedName>
</protein>
<reference evidence="7 8" key="1">
    <citation type="submission" date="2017-06" db="EMBL/GenBank/DDBJ databases">
        <title>Azoarcus sp. TSNA42 complete genome sequence.</title>
        <authorList>
            <person name="Woo J.-H."/>
            <person name="Kim H.-S."/>
        </authorList>
    </citation>
    <scope>NUCLEOTIDE SEQUENCE [LARGE SCALE GENOMIC DNA]</scope>
    <source>
        <strain evidence="7 8">TSNA42</strain>
    </source>
</reference>
<organism evidence="7 8">
    <name type="scientific">Parazoarcus communis</name>
    <dbReference type="NCBI Taxonomy" id="41977"/>
    <lineage>
        <taxon>Bacteria</taxon>
        <taxon>Pseudomonadati</taxon>
        <taxon>Pseudomonadota</taxon>
        <taxon>Betaproteobacteria</taxon>
        <taxon>Rhodocyclales</taxon>
        <taxon>Zoogloeaceae</taxon>
        <taxon>Parazoarcus</taxon>
    </lineage>
</organism>
<evidence type="ECO:0000256" key="6">
    <source>
        <dbReference type="RuleBase" id="RU363076"/>
    </source>
</evidence>
<evidence type="ECO:0000256" key="4">
    <source>
        <dbReference type="ARBA" id="ARBA00022989"/>
    </source>
</evidence>
<comment type="caution">
    <text evidence="6">Lacks conserved residue(s) required for the propagation of feature annotation.</text>
</comment>
<sequence length="246" mass="26865">MKRQLLRILPLLAGVALMVLTLQLGNWQQRRAAEKEVLQARIDVLLQAPARPLRADTATLEEWQPVTLSGVWLKDATRLIDNRTHQGQAGYHVLTPLLLSDGSGAVLVNRGWVAAGDRRQLPQVPAPAGEQQLEGVLRLPEHAPFMLAADSGGAAAPVWQQVDPGRHAALVAPALLAAWVLQQRSPAADGLVRDWPQPAAGIDRHHAYAFQWYALAGLAGCLSAWSAWRLITRRSDDDRSTRLARG</sequence>
<evidence type="ECO:0000313" key="8">
    <source>
        <dbReference type="Proteomes" id="UP000244902"/>
    </source>
</evidence>
<keyword evidence="6" id="KW-1003">Cell membrane</keyword>
<keyword evidence="4 6" id="KW-1133">Transmembrane helix</keyword>
<comment type="similarity">
    <text evidence="2 6">Belongs to the SURF1 family.</text>
</comment>
<dbReference type="GO" id="GO:0005886">
    <property type="term" value="C:plasma membrane"/>
    <property type="evidence" value="ECO:0007669"/>
    <property type="project" value="UniProtKB-SubCell"/>
</dbReference>
<gene>
    <name evidence="7" type="ORF">CEW87_04240</name>
</gene>
<evidence type="ECO:0000256" key="5">
    <source>
        <dbReference type="ARBA" id="ARBA00023136"/>
    </source>
</evidence>
<dbReference type="PANTHER" id="PTHR23427">
    <property type="entry name" value="SURFEIT LOCUS PROTEIN"/>
    <property type="match status" value="1"/>
</dbReference>
<keyword evidence="3 6" id="KW-0812">Transmembrane</keyword>
<dbReference type="InterPro" id="IPR045214">
    <property type="entry name" value="Surf1/Surf4"/>
</dbReference>
<dbReference type="RefSeq" id="WP_108971603.1">
    <property type="nucleotide sequence ID" value="NZ_CP022188.1"/>
</dbReference>
<dbReference type="Proteomes" id="UP000244902">
    <property type="component" value="Chromosome"/>
</dbReference>
<evidence type="ECO:0000256" key="3">
    <source>
        <dbReference type="ARBA" id="ARBA00022692"/>
    </source>
</evidence>
<comment type="subcellular location">
    <subcellularLocation>
        <location evidence="6">Cell membrane</location>
        <topology evidence="6">Multi-pass membrane protein</topology>
    </subcellularLocation>
    <subcellularLocation>
        <location evidence="1">Membrane</location>
    </subcellularLocation>
</comment>
<accession>A0A2U8GYA3</accession>
<evidence type="ECO:0000256" key="1">
    <source>
        <dbReference type="ARBA" id="ARBA00004370"/>
    </source>
</evidence>
<evidence type="ECO:0000313" key="7">
    <source>
        <dbReference type="EMBL" id="AWI78642.1"/>
    </source>
</evidence>
<dbReference type="EMBL" id="CP022188">
    <property type="protein sequence ID" value="AWI78642.1"/>
    <property type="molecule type" value="Genomic_DNA"/>
</dbReference>
<feature type="transmembrane region" description="Helical" evidence="6">
    <location>
        <begin position="212"/>
        <end position="231"/>
    </location>
</feature>
<proteinExistence type="inferred from homology"/>
<dbReference type="Pfam" id="PF02104">
    <property type="entry name" value="SURF1"/>
    <property type="match status" value="1"/>
</dbReference>
<dbReference type="CDD" id="cd06662">
    <property type="entry name" value="SURF1"/>
    <property type="match status" value="1"/>
</dbReference>
<dbReference type="PANTHER" id="PTHR23427:SF2">
    <property type="entry name" value="SURFEIT LOCUS PROTEIN 1"/>
    <property type="match status" value="1"/>
</dbReference>
<dbReference type="AlphaFoldDB" id="A0A2U8GYA3"/>
<name>A0A2U8GYA3_9RHOO</name>
<dbReference type="PROSITE" id="PS50895">
    <property type="entry name" value="SURF1"/>
    <property type="match status" value="1"/>
</dbReference>
<evidence type="ECO:0000256" key="2">
    <source>
        <dbReference type="ARBA" id="ARBA00007165"/>
    </source>
</evidence>
<dbReference type="OrthoDB" id="9789940at2"/>
<dbReference type="InterPro" id="IPR002994">
    <property type="entry name" value="Surf1/Shy1"/>
</dbReference>
<keyword evidence="5 6" id="KW-0472">Membrane</keyword>